<evidence type="ECO:0000313" key="3">
    <source>
        <dbReference type="EMBL" id="KAG9669466.1"/>
    </source>
</evidence>
<dbReference type="CDD" id="cd10170">
    <property type="entry name" value="ASKHA_NBD_HSP70"/>
    <property type="match status" value="1"/>
</dbReference>
<feature type="non-terminal residue" evidence="3">
    <location>
        <position position="1"/>
    </location>
</feature>
<reference evidence="3" key="1">
    <citation type="journal article" date="2021" name="J Fungi (Basel)">
        <title>Virulence traits and population genomics of the black yeast Aureobasidium melanogenum.</title>
        <authorList>
            <person name="Cernosa A."/>
            <person name="Sun X."/>
            <person name="Gostincar C."/>
            <person name="Fang C."/>
            <person name="Gunde-Cimerman N."/>
            <person name="Song Z."/>
        </authorList>
    </citation>
    <scope>NUCLEOTIDE SEQUENCE</scope>
    <source>
        <strain evidence="3">EXF-9911</strain>
    </source>
</reference>
<dbReference type="InterPro" id="IPR043129">
    <property type="entry name" value="ATPase_NBD"/>
</dbReference>
<dbReference type="OrthoDB" id="2963168at2759"/>
<dbReference type="Gene3D" id="3.30.420.40">
    <property type="match status" value="2"/>
</dbReference>
<sequence>LFAYINYSQFTSSYLNPSYWALQHNTTYSTITHLHHSYRPFKPLETSPSCLHKISSLSTRSAATYSGKPDPPEKLEPITGWAGGDNCEKVPTLLQYDESAENTLRATGSRKRRAGSDQSTLFVNQETNDVAKWGFEVDQNKEFIQFVKLLLDPRQQLPEYVSRRDFEARLRSAGKTAVQAAADYLFNLKQHVLTQIEHRFGEEMYAATKIEFVLTVPAVWSDAAKDATMKAAEKAGLNDENNLSMITEPEAAALCALKTVANVSAREDDVWIVCDAGGGTVDLISYEIKSLAPFLIEEAVPGDGDVCGSGLINMRFQAFLKSRMGARALEKYIEKNDKAWAQCLQHFEDRTKRDFDPERLPEKIYPIPLWNAPDEPDADIEDNNINLSTMDLTEIFRPVIQSALKLVHNQYEALKERKKQPRGLILVGGFGKNKHLMQSIKNHFSAVAPGFEVIRPGHSWSAVAVGAVIHRLEGASVVKSRIARSHYGVVTRAYWREGVHSEESKVWDADEEAWYADNVIQWYVKRGQSMISGNYIPMPFYITSKEVSESEIIPMIISDEDEAPLEFNPSEKTRRLCAITADLSQVPRKKWKNRKTLKNKKYMFLQHSVGFTFGPGGLLFDARVAQEVVGTARADYEQ</sequence>
<evidence type="ECO:0000256" key="2">
    <source>
        <dbReference type="ARBA" id="ARBA00022840"/>
    </source>
</evidence>
<dbReference type="Pfam" id="PF00012">
    <property type="entry name" value="HSP70"/>
    <property type="match status" value="1"/>
</dbReference>
<keyword evidence="1" id="KW-0547">Nucleotide-binding</keyword>
<evidence type="ECO:0000256" key="1">
    <source>
        <dbReference type="ARBA" id="ARBA00022741"/>
    </source>
</evidence>
<gene>
    <name evidence="3" type="ORF">KCU76_g17296</name>
</gene>
<dbReference type="EMBL" id="JAHFXF010001346">
    <property type="protein sequence ID" value="KAG9669466.1"/>
    <property type="molecule type" value="Genomic_DNA"/>
</dbReference>
<dbReference type="InterPro" id="IPR013126">
    <property type="entry name" value="Hsp_70_fam"/>
</dbReference>
<proteinExistence type="predicted"/>
<name>A0A9P8E1N5_AURME</name>
<dbReference type="SUPFAM" id="SSF53067">
    <property type="entry name" value="Actin-like ATPase domain"/>
    <property type="match status" value="2"/>
</dbReference>
<keyword evidence="2" id="KW-0067">ATP-binding</keyword>
<dbReference type="PANTHER" id="PTHR14187:SF5">
    <property type="entry name" value="HEAT SHOCK 70 KDA PROTEIN 12A"/>
    <property type="match status" value="1"/>
</dbReference>
<accession>A0A9P8E1N5</accession>
<evidence type="ECO:0000313" key="4">
    <source>
        <dbReference type="Proteomes" id="UP000779574"/>
    </source>
</evidence>
<feature type="non-terminal residue" evidence="3">
    <location>
        <position position="638"/>
    </location>
</feature>
<dbReference type="GO" id="GO:0005524">
    <property type="term" value="F:ATP binding"/>
    <property type="evidence" value="ECO:0007669"/>
    <property type="project" value="UniProtKB-KW"/>
</dbReference>
<dbReference type="AlphaFoldDB" id="A0A9P8E1N5"/>
<protein>
    <submittedName>
        <fullName evidence="3">Actin-like ATPase domain-containing protein</fullName>
    </submittedName>
</protein>
<dbReference type="GO" id="GO:0140662">
    <property type="term" value="F:ATP-dependent protein folding chaperone"/>
    <property type="evidence" value="ECO:0007669"/>
    <property type="project" value="InterPro"/>
</dbReference>
<dbReference type="Proteomes" id="UP000779574">
    <property type="component" value="Unassembled WGS sequence"/>
</dbReference>
<dbReference type="PANTHER" id="PTHR14187">
    <property type="entry name" value="ALPHA KINASE/ELONGATION FACTOR 2 KINASE"/>
    <property type="match status" value="1"/>
</dbReference>
<dbReference type="Gene3D" id="3.90.640.10">
    <property type="entry name" value="Actin, Chain A, domain 4"/>
    <property type="match status" value="1"/>
</dbReference>
<reference evidence="3" key="2">
    <citation type="submission" date="2021-08" db="EMBL/GenBank/DDBJ databases">
        <authorList>
            <person name="Gostincar C."/>
            <person name="Sun X."/>
            <person name="Song Z."/>
            <person name="Gunde-Cimerman N."/>
        </authorList>
    </citation>
    <scope>NUCLEOTIDE SEQUENCE</scope>
    <source>
        <strain evidence="3">EXF-9911</strain>
    </source>
</reference>
<comment type="caution">
    <text evidence="3">The sequence shown here is derived from an EMBL/GenBank/DDBJ whole genome shotgun (WGS) entry which is preliminary data.</text>
</comment>
<organism evidence="3 4">
    <name type="scientific">Aureobasidium melanogenum</name>
    <name type="common">Aureobasidium pullulans var. melanogenum</name>
    <dbReference type="NCBI Taxonomy" id="46634"/>
    <lineage>
        <taxon>Eukaryota</taxon>
        <taxon>Fungi</taxon>
        <taxon>Dikarya</taxon>
        <taxon>Ascomycota</taxon>
        <taxon>Pezizomycotina</taxon>
        <taxon>Dothideomycetes</taxon>
        <taxon>Dothideomycetidae</taxon>
        <taxon>Dothideales</taxon>
        <taxon>Saccotheciaceae</taxon>
        <taxon>Aureobasidium</taxon>
    </lineage>
</organism>